<dbReference type="GO" id="GO:0016994">
    <property type="term" value="F:precorrin-6A reductase activity"/>
    <property type="evidence" value="ECO:0007669"/>
    <property type="project" value="UniProtKB-EC"/>
</dbReference>
<dbReference type="EC" id="1.3.1.54" evidence="4"/>
<accession>A0A6B9Z916</accession>
<dbReference type="RefSeq" id="WP_162330220.1">
    <property type="nucleotide sequence ID" value="NZ_CP048113.1"/>
</dbReference>
<dbReference type="InterPro" id="IPR003723">
    <property type="entry name" value="Precorrin-6x_reduct"/>
</dbReference>
<dbReference type="PANTHER" id="PTHR36925">
    <property type="entry name" value="COBALT-PRECORRIN-6A REDUCTASE"/>
    <property type="match status" value="1"/>
</dbReference>
<dbReference type="Pfam" id="PF02571">
    <property type="entry name" value="CbiJ"/>
    <property type="match status" value="1"/>
</dbReference>
<evidence type="ECO:0000256" key="3">
    <source>
        <dbReference type="ARBA" id="ARBA00023002"/>
    </source>
</evidence>
<evidence type="ECO:0000313" key="4">
    <source>
        <dbReference type="EMBL" id="QHS58517.1"/>
    </source>
</evidence>
<keyword evidence="2" id="KW-0169">Cobalamin biosynthesis</keyword>
<dbReference type="NCBIfam" id="TIGR00715">
    <property type="entry name" value="precor6x_red"/>
    <property type="match status" value="1"/>
</dbReference>
<evidence type="ECO:0000256" key="2">
    <source>
        <dbReference type="ARBA" id="ARBA00022573"/>
    </source>
</evidence>
<comment type="pathway">
    <text evidence="1">Cofactor biosynthesis; adenosylcobalamin biosynthesis.</text>
</comment>
<dbReference type="PROSITE" id="PS51014">
    <property type="entry name" value="COBK_CBIJ"/>
    <property type="match status" value="1"/>
</dbReference>
<evidence type="ECO:0000313" key="5">
    <source>
        <dbReference type="Proteomes" id="UP000476411"/>
    </source>
</evidence>
<evidence type="ECO:0000256" key="1">
    <source>
        <dbReference type="ARBA" id="ARBA00004953"/>
    </source>
</evidence>
<gene>
    <name evidence="4" type="primary">cobK</name>
    <name evidence="4" type="ORF">GWR21_02565</name>
</gene>
<keyword evidence="3 4" id="KW-0560">Oxidoreductase</keyword>
<dbReference type="GO" id="GO:0009236">
    <property type="term" value="P:cobalamin biosynthetic process"/>
    <property type="evidence" value="ECO:0007669"/>
    <property type="project" value="UniProtKB-UniPathway"/>
</dbReference>
<dbReference type="EMBL" id="CP048113">
    <property type="protein sequence ID" value="QHS58517.1"/>
    <property type="molecule type" value="Genomic_DNA"/>
</dbReference>
<dbReference type="AlphaFoldDB" id="A0A6B9Z916"/>
<keyword evidence="5" id="KW-1185">Reference proteome</keyword>
<name>A0A6B9Z916_9BACT</name>
<dbReference type="KEGG" id="chih:GWR21_02565"/>
<sequence length="252" mass="28232">MILVFGGTTEGKKVAGMLEKHARPYYYSTKTLIDFEAGQYGQYRYGALTAGELQTFCRTQGIKAIVHASHPFAAVLHNTIYTAAQALSLPVFRFERQYPERQQHPLIVYLPSYQAAMDWLEQRPVARLLALTGVQTIAPLQRYWKQHTTIFRILPRDSSLALARAAGFPEEQLIMEMPGSDSQQEAALIRQYNIGAVLTKESGDSGFLSTKISAALENNIPIVIIERPVLPETFIPVTDEATLMTQINYLLP</sequence>
<dbReference type="PANTHER" id="PTHR36925:SF1">
    <property type="entry name" value="COBALT-PRECORRIN-6A REDUCTASE"/>
    <property type="match status" value="1"/>
</dbReference>
<dbReference type="Proteomes" id="UP000476411">
    <property type="component" value="Chromosome"/>
</dbReference>
<proteinExistence type="predicted"/>
<dbReference type="UniPathway" id="UPA00148"/>
<reference evidence="4 5" key="1">
    <citation type="submission" date="2020-01" db="EMBL/GenBank/DDBJ databases">
        <title>Complete genome sequence of Chitinophaga sp. H33E-04 isolated from quinoa roots.</title>
        <authorList>
            <person name="Weon H.-Y."/>
            <person name="Lee S.A."/>
        </authorList>
    </citation>
    <scope>NUCLEOTIDE SEQUENCE [LARGE SCALE GENOMIC DNA]</scope>
    <source>
        <strain evidence="4 5">H33E-04</strain>
    </source>
</reference>
<protein>
    <submittedName>
        <fullName evidence="4">Precorrin-6A reductase</fullName>
        <ecNumber evidence="4">1.3.1.54</ecNumber>
    </submittedName>
</protein>
<organism evidence="4 5">
    <name type="scientific">Chitinophaga agri</name>
    <dbReference type="NCBI Taxonomy" id="2703787"/>
    <lineage>
        <taxon>Bacteria</taxon>
        <taxon>Pseudomonadati</taxon>
        <taxon>Bacteroidota</taxon>
        <taxon>Chitinophagia</taxon>
        <taxon>Chitinophagales</taxon>
        <taxon>Chitinophagaceae</taxon>
        <taxon>Chitinophaga</taxon>
    </lineage>
</organism>